<name>A0A978VES0_ZIZJJ</name>
<protein>
    <submittedName>
        <fullName evidence="3">Uncharacterized protein</fullName>
    </submittedName>
</protein>
<evidence type="ECO:0000313" key="3">
    <source>
        <dbReference type="EMBL" id="KAH7528859.1"/>
    </source>
</evidence>
<gene>
    <name evidence="3" type="ORF">FEM48_Zijuj05G0122600</name>
</gene>
<organism evidence="3 4">
    <name type="scientific">Ziziphus jujuba var. spinosa</name>
    <dbReference type="NCBI Taxonomy" id="714518"/>
    <lineage>
        <taxon>Eukaryota</taxon>
        <taxon>Viridiplantae</taxon>
        <taxon>Streptophyta</taxon>
        <taxon>Embryophyta</taxon>
        <taxon>Tracheophyta</taxon>
        <taxon>Spermatophyta</taxon>
        <taxon>Magnoliopsida</taxon>
        <taxon>eudicotyledons</taxon>
        <taxon>Gunneridae</taxon>
        <taxon>Pentapetalae</taxon>
        <taxon>rosids</taxon>
        <taxon>fabids</taxon>
        <taxon>Rosales</taxon>
        <taxon>Rhamnaceae</taxon>
        <taxon>Paliureae</taxon>
        <taxon>Ziziphus</taxon>
    </lineage>
</organism>
<accession>A0A978VES0</accession>
<evidence type="ECO:0000256" key="1">
    <source>
        <dbReference type="SAM" id="Phobius"/>
    </source>
</evidence>
<reference evidence="3" key="1">
    <citation type="journal article" date="2021" name="Front. Plant Sci.">
        <title>Chromosome-Scale Genome Assembly for Chinese Sour Jujube and Insights Into Its Genome Evolution and Domestication Signature.</title>
        <authorList>
            <person name="Shen L.-Y."/>
            <person name="Luo H."/>
            <person name="Wang X.-L."/>
            <person name="Wang X.-M."/>
            <person name="Qiu X.-J."/>
            <person name="Liu H."/>
            <person name="Zhou S.-S."/>
            <person name="Jia K.-H."/>
            <person name="Nie S."/>
            <person name="Bao Y.-T."/>
            <person name="Zhang R.-G."/>
            <person name="Yun Q.-Z."/>
            <person name="Chai Y.-H."/>
            <person name="Lu J.-Y."/>
            <person name="Li Y."/>
            <person name="Zhao S.-W."/>
            <person name="Mao J.-F."/>
            <person name="Jia S.-G."/>
            <person name="Mao Y.-M."/>
        </authorList>
    </citation>
    <scope>NUCLEOTIDE SEQUENCE</scope>
    <source>
        <strain evidence="3">AT0</strain>
        <tissue evidence="3">Leaf</tissue>
    </source>
</reference>
<dbReference type="EMBL" id="JAEACU010000005">
    <property type="protein sequence ID" value="KAH7528859.1"/>
    <property type="molecule type" value="Genomic_DNA"/>
</dbReference>
<feature type="transmembrane region" description="Helical" evidence="1">
    <location>
        <begin position="280"/>
        <end position="301"/>
    </location>
</feature>
<feature type="transmembrane region" description="Helical" evidence="1">
    <location>
        <begin position="73"/>
        <end position="92"/>
    </location>
</feature>
<feature type="chain" id="PRO_5038007782" evidence="2">
    <location>
        <begin position="21"/>
        <end position="406"/>
    </location>
</feature>
<sequence length="406" mass="45451">MGMAWGTVGISWGTVSIAWGIGGHGMGHQWAWHGASVAMAWGMIQGHSNEIVTKIKITHMALQSKPPPMLKPGIGLAMMGLKIVWTMIALGFARTTQIVLGIKLAWLTLGLRTTYKLSKASLVFTMDTRGKTNAERFNEVNETLSRHESSLDQIYKVKQYFNFKGILPEQQVQLASFHLEETFEKLSHRVDGLLKNILIGCFIEGLRDDIHLDVKIKHPNTLAKIVGLFMIEDLGSNEKEDSTNEEQSNIVAEISFHAIAGACHPQTIWVWVTYNSQQKVLVTAAFYVLPITACLVVLGGITQQRIEALSQKDFPEMRGPGLCSTTFFLQLNPTNFGVQSDHIPPDMDHLLTRFSALFEKPTGLPPTCTYDHQIPLQLGSTPVSVQPYRYRYYQKTEIEKQVKELL</sequence>
<dbReference type="Proteomes" id="UP000813462">
    <property type="component" value="Unassembled WGS sequence"/>
</dbReference>
<evidence type="ECO:0000313" key="4">
    <source>
        <dbReference type="Proteomes" id="UP000813462"/>
    </source>
</evidence>
<proteinExistence type="predicted"/>
<keyword evidence="1" id="KW-0812">Transmembrane</keyword>
<evidence type="ECO:0000256" key="2">
    <source>
        <dbReference type="SAM" id="SignalP"/>
    </source>
</evidence>
<keyword evidence="1" id="KW-1133">Transmembrane helix</keyword>
<comment type="caution">
    <text evidence="3">The sequence shown here is derived from an EMBL/GenBank/DDBJ whole genome shotgun (WGS) entry which is preliminary data.</text>
</comment>
<keyword evidence="2" id="KW-0732">Signal</keyword>
<feature type="signal peptide" evidence="2">
    <location>
        <begin position="1"/>
        <end position="20"/>
    </location>
</feature>
<keyword evidence="1" id="KW-0472">Membrane</keyword>
<dbReference type="AlphaFoldDB" id="A0A978VES0"/>